<name>A0A7R8W1H1_TIMDO</name>
<dbReference type="AlphaFoldDB" id="A0A7R8W1H1"/>
<accession>A0A7R8W1H1</accession>
<evidence type="ECO:0000313" key="1">
    <source>
        <dbReference type="EMBL" id="CAD7207280.1"/>
    </source>
</evidence>
<gene>
    <name evidence="1" type="ORF">TDIB3V08_LOCUS13428</name>
</gene>
<organism evidence="1">
    <name type="scientific">Timema douglasi</name>
    <name type="common">Walking stick</name>
    <dbReference type="NCBI Taxonomy" id="61478"/>
    <lineage>
        <taxon>Eukaryota</taxon>
        <taxon>Metazoa</taxon>
        <taxon>Ecdysozoa</taxon>
        <taxon>Arthropoda</taxon>
        <taxon>Hexapoda</taxon>
        <taxon>Insecta</taxon>
        <taxon>Pterygota</taxon>
        <taxon>Neoptera</taxon>
        <taxon>Polyneoptera</taxon>
        <taxon>Phasmatodea</taxon>
        <taxon>Timematodea</taxon>
        <taxon>Timematoidea</taxon>
        <taxon>Timematidae</taxon>
        <taxon>Timema</taxon>
    </lineage>
</organism>
<dbReference type="EMBL" id="OA596649">
    <property type="protein sequence ID" value="CAD7207280.1"/>
    <property type="molecule type" value="Genomic_DNA"/>
</dbReference>
<proteinExistence type="predicted"/>
<sequence>MAEASAAFIQAVTNLKSTKLEDPYTMCINESLKRVPINQKNRCIIEVLEVIDKYLEK</sequence>
<reference evidence="1" key="1">
    <citation type="submission" date="2020-11" db="EMBL/GenBank/DDBJ databases">
        <authorList>
            <person name="Tran Van P."/>
        </authorList>
    </citation>
    <scope>NUCLEOTIDE SEQUENCE</scope>
</reference>
<protein>
    <submittedName>
        <fullName evidence="1">Uncharacterized protein</fullName>
    </submittedName>
</protein>